<sequence>MQLAFSAAEIAVIVQPLSSKGSTSATVQGIASLSSARPGDLSFLGNPKYKTEVAATTASIVLLPPDYTGEPAPDQQFLFVEKPSVALARLCARIEQLLWPKPAPGIHPTAVIAADAHIDASATIGPMCVIEEGVVIGARTHVQAQAFIGRNARIGADCWLMPRVSVSTECVIKDRVRLQVGVIIGSDGFGYEFMQGRHEKVPQVGNVVLENDVEIGANSTLDRARFSRTVIGEGTKIDNLVQIGHNVVIGKHCLICAQAGVSGSTTIEDYVVLGGQAGIAGHLTIGKGSKVDGQTGVNSDLAPGSFVKGSPCMPYNLEQRFNVLKKKLPDLFKRVDALETVAEELKKSSAA</sequence>
<evidence type="ECO:0000256" key="3">
    <source>
        <dbReference type="ARBA" id="ARBA00022679"/>
    </source>
</evidence>
<feature type="domain" description="UDP-3-O-[3-hydroxymyristoyl] glucosamine N-acyltransferase non-repeat region" evidence="8">
    <location>
        <begin position="26"/>
        <end position="91"/>
    </location>
</feature>
<evidence type="ECO:0000259" key="8">
    <source>
        <dbReference type="Pfam" id="PF04613"/>
    </source>
</evidence>
<dbReference type="HAMAP" id="MF_00523">
    <property type="entry name" value="LpxD"/>
    <property type="match status" value="1"/>
</dbReference>
<proteinExistence type="inferred from homology"/>
<evidence type="ECO:0000256" key="4">
    <source>
        <dbReference type="ARBA" id="ARBA00022737"/>
    </source>
</evidence>
<dbReference type="InterPro" id="IPR020573">
    <property type="entry name" value="UDP_GlcNAc_AcTrfase_non-rep"/>
</dbReference>
<dbReference type="InterPro" id="IPR007691">
    <property type="entry name" value="LpxD"/>
</dbReference>
<dbReference type="PROSITE" id="PS00101">
    <property type="entry name" value="HEXAPEP_TRANSFERASES"/>
    <property type="match status" value="1"/>
</dbReference>
<comment type="catalytic activity">
    <reaction evidence="7">
        <text>a UDP-3-O-[(3R)-3-hydroxyacyl]-alpha-D-glucosamine + a (3R)-hydroxyacyl-[ACP] = a UDP-2-N,3-O-bis[(3R)-3-hydroxyacyl]-alpha-D-glucosamine + holo-[ACP] + H(+)</text>
        <dbReference type="Rhea" id="RHEA:53836"/>
        <dbReference type="Rhea" id="RHEA-COMP:9685"/>
        <dbReference type="Rhea" id="RHEA-COMP:9945"/>
        <dbReference type="ChEBI" id="CHEBI:15378"/>
        <dbReference type="ChEBI" id="CHEBI:64479"/>
        <dbReference type="ChEBI" id="CHEBI:78827"/>
        <dbReference type="ChEBI" id="CHEBI:137740"/>
        <dbReference type="ChEBI" id="CHEBI:137748"/>
        <dbReference type="EC" id="2.3.1.191"/>
    </reaction>
</comment>
<dbReference type="PANTHER" id="PTHR43378:SF2">
    <property type="entry name" value="UDP-3-O-ACYLGLUCOSAMINE N-ACYLTRANSFERASE 1, MITOCHONDRIAL-RELATED"/>
    <property type="match status" value="1"/>
</dbReference>
<dbReference type="AlphaFoldDB" id="A0A556QLG3"/>
<gene>
    <name evidence="7 9" type="primary">lpxD</name>
    <name evidence="9" type="ORF">FPL22_15245</name>
</gene>
<accession>A0A556QLG3</accession>
<comment type="subunit">
    <text evidence="7">Homotrimer.</text>
</comment>
<feature type="active site" description="Proton acceptor" evidence="7">
    <location>
        <position position="245"/>
    </location>
</feature>
<name>A0A556QLG3_9BACT</name>
<dbReference type="Pfam" id="PF00132">
    <property type="entry name" value="Hexapep"/>
    <property type="match status" value="1"/>
</dbReference>
<dbReference type="GO" id="GO:0016410">
    <property type="term" value="F:N-acyltransferase activity"/>
    <property type="evidence" value="ECO:0007669"/>
    <property type="project" value="InterPro"/>
</dbReference>
<keyword evidence="10" id="KW-1185">Reference proteome</keyword>
<evidence type="ECO:0000256" key="5">
    <source>
        <dbReference type="ARBA" id="ARBA00023098"/>
    </source>
</evidence>
<protein>
    <recommendedName>
        <fullName evidence="7">UDP-3-O-acylglucosamine N-acyltransferase</fullName>
        <ecNumber evidence="7">2.3.1.191</ecNumber>
    </recommendedName>
</protein>
<dbReference type="Pfam" id="PF04613">
    <property type="entry name" value="LpxD"/>
    <property type="match status" value="1"/>
</dbReference>
<comment type="function">
    <text evidence="7">Catalyzes the N-acylation of UDP-3-O-acylglucosamine using 3-hydroxyacyl-ACP as the acyl donor. Is involved in the biosynthesis of lipid A, a phosphorylated glycolipid that anchors the lipopolysaccharide to the outer membrane of the cell.</text>
</comment>
<dbReference type="Proteomes" id="UP000315648">
    <property type="component" value="Unassembled WGS sequence"/>
</dbReference>
<dbReference type="OrthoDB" id="9784739at2"/>
<comment type="pathway">
    <text evidence="7">Bacterial outer membrane biogenesis; LPS lipid A biosynthesis.</text>
</comment>
<organism evidence="9 10">
    <name type="scientific">Rariglobus hedericola</name>
    <dbReference type="NCBI Taxonomy" id="2597822"/>
    <lineage>
        <taxon>Bacteria</taxon>
        <taxon>Pseudomonadati</taxon>
        <taxon>Verrucomicrobiota</taxon>
        <taxon>Opitutia</taxon>
        <taxon>Opitutales</taxon>
        <taxon>Opitutaceae</taxon>
        <taxon>Rariglobus</taxon>
    </lineage>
</organism>
<dbReference type="PANTHER" id="PTHR43378">
    <property type="entry name" value="UDP-3-O-ACYLGLUCOSAMINE N-ACYLTRANSFERASE"/>
    <property type="match status" value="1"/>
</dbReference>
<keyword evidence="6 7" id="KW-0012">Acyltransferase</keyword>
<dbReference type="GO" id="GO:0103118">
    <property type="term" value="F:UDP-3-O-[(3R)-3-hydroxyacyl]-glucosamine N-acyltransferase activity"/>
    <property type="evidence" value="ECO:0007669"/>
    <property type="project" value="UniProtKB-EC"/>
</dbReference>
<dbReference type="InterPro" id="IPR001451">
    <property type="entry name" value="Hexapep"/>
</dbReference>
<dbReference type="SUPFAM" id="SSF51161">
    <property type="entry name" value="Trimeric LpxA-like enzymes"/>
    <property type="match status" value="1"/>
</dbReference>
<dbReference type="EMBL" id="VMBG01000002">
    <property type="protein sequence ID" value="TSJ77442.1"/>
    <property type="molecule type" value="Genomic_DNA"/>
</dbReference>
<dbReference type="Gene3D" id="3.40.1390.10">
    <property type="entry name" value="MurE/MurF, N-terminal domain"/>
    <property type="match status" value="1"/>
</dbReference>
<comment type="caution">
    <text evidence="9">The sequence shown here is derived from an EMBL/GenBank/DDBJ whole genome shotgun (WGS) entry which is preliminary data.</text>
</comment>
<dbReference type="InterPro" id="IPR018357">
    <property type="entry name" value="Hexapep_transf_CS"/>
</dbReference>
<dbReference type="InterPro" id="IPR011004">
    <property type="entry name" value="Trimer_LpxA-like_sf"/>
</dbReference>
<keyword evidence="4 7" id="KW-0677">Repeat</keyword>
<dbReference type="GO" id="GO:0016020">
    <property type="term" value="C:membrane"/>
    <property type="evidence" value="ECO:0007669"/>
    <property type="project" value="GOC"/>
</dbReference>
<dbReference type="NCBIfam" id="TIGR01853">
    <property type="entry name" value="lipid_A_lpxD"/>
    <property type="match status" value="1"/>
</dbReference>
<keyword evidence="5 7" id="KW-0443">Lipid metabolism</keyword>
<dbReference type="EC" id="2.3.1.191" evidence="7"/>
<dbReference type="RefSeq" id="WP_144353845.1">
    <property type="nucleotide sequence ID" value="NZ_CBCRVV010000008.1"/>
</dbReference>
<dbReference type="NCBIfam" id="NF002060">
    <property type="entry name" value="PRK00892.1"/>
    <property type="match status" value="1"/>
</dbReference>
<evidence type="ECO:0000313" key="9">
    <source>
        <dbReference type="EMBL" id="TSJ77442.1"/>
    </source>
</evidence>
<comment type="similarity">
    <text evidence="7">Belongs to the transferase hexapeptide repeat family. LpxD subfamily.</text>
</comment>
<reference evidence="9 10" key="1">
    <citation type="submission" date="2019-07" db="EMBL/GenBank/DDBJ databases">
        <title>Description of 53C-WASEF.</title>
        <authorList>
            <person name="Pitt A."/>
            <person name="Hahn M.W."/>
        </authorList>
    </citation>
    <scope>NUCLEOTIDE SEQUENCE [LARGE SCALE GENOMIC DNA]</scope>
    <source>
        <strain evidence="9 10">53C-WASEF</strain>
    </source>
</reference>
<evidence type="ECO:0000256" key="1">
    <source>
        <dbReference type="ARBA" id="ARBA00022516"/>
    </source>
</evidence>
<dbReference type="Gene3D" id="2.160.10.10">
    <property type="entry name" value="Hexapeptide repeat proteins"/>
    <property type="match status" value="1"/>
</dbReference>
<dbReference type="UniPathway" id="UPA00973"/>
<dbReference type="CDD" id="cd03352">
    <property type="entry name" value="LbH_LpxD"/>
    <property type="match status" value="1"/>
</dbReference>
<keyword evidence="3 7" id="KW-0808">Transferase</keyword>
<evidence type="ECO:0000256" key="7">
    <source>
        <dbReference type="HAMAP-Rule" id="MF_00523"/>
    </source>
</evidence>
<keyword evidence="1 7" id="KW-0444">Lipid biosynthesis</keyword>
<keyword evidence="2 7" id="KW-0441">Lipid A biosynthesis</keyword>
<evidence type="ECO:0000256" key="6">
    <source>
        <dbReference type="ARBA" id="ARBA00023315"/>
    </source>
</evidence>
<evidence type="ECO:0000256" key="2">
    <source>
        <dbReference type="ARBA" id="ARBA00022556"/>
    </source>
</evidence>
<evidence type="ECO:0000313" key="10">
    <source>
        <dbReference type="Proteomes" id="UP000315648"/>
    </source>
</evidence>
<dbReference type="GO" id="GO:0009245">
    <property type="term" value="P:lipid A biosynthetic process"/>
    <property type="evidence" value="ECO:0007669"/>
    <property type="project" value="UniProtKB-UniRule"/>
</dbReference>